<dbReference type="GO" id="GO:0019748">
    <property type="term" value="P:secondary metabolic process"/>
    <property type="evidence" value="ECO:0007669"/>
    <property type="project" value="InterPro"/>
</dbReference>
<name>A0A4Q2EDB9_9ACTN</name>
<reference evidence="1 2" key="1">
    <citation type="submission" date="2018-01" db="EMBL/GenBank/DDBJ databases">
        <title>Lactibacter flavus gen. nov., sp. nov., a novel bacterium of the family Propionibacteriaceae isolated from raw milk and dairy products.</title>
        <authorList>
            <person name="Wenning M."/>
            <person name="Breitenwieser F."/>
            <person name="Huptas C."/>
            <person name="von Neubeck M."/>
            <person name="Busse H.-J."/>
            <person name="Scherer S."/>
        </authorList>
    </citation>
    <scope>NUCLEOTIDE SEQUENCE [LARGE SCALE GENOMIC DNA]</scope>
    <source>
        <strain evidence="1 2">VG341</strain>
    </source>
</reference>
<gene>
    <name evidence="1" type="ORF">C1706_12285</name>
</gene>
<sequence>MVPTRRWPFEPDKGESVARTTVAGACHDGGMADPVSIPPRWAALGGASRQQWVAGLPALMASTFTRWHLTPDGEPATGMTALVVPVRDADGVRRAVKFSFVEGDNVGEIATLRLWAGRGAVSVLRADPPRGVMVLEWLGESLEEWRDAEGATRVVAGLYRDLHRPAAPQLPDGHALVRGWLADLAALGRKVPAPPRLVAWALRAGRELTASPGTHVVHGDLHYLNVLRRGDDWVAIDPKGFNADPCLEPVPLMWNRWADLEASGDVGEALRERFYAIVDTAGLDERRTRDWIVTRCMINLGWQVEEGAPPGAGLTDAQEWITRNIMIATAMQGLEVPE</sequence>
<dbReference type="EMBL" id="PPCV01000009">
    <property type="protein sequence ID" value="RXW31437.1"/>
    <property type="molecule type" value="Genomic_DNA"/>
</dbReference>
<accession>A0A4Q2EDB9</accession>
<protein>
    <submittedName>
        <fullName evidence="1">Aminoglycoside resistance protein</fullName>
    </submittedName>
</protein>
<dbReference type="InterPro" id="IPR011009">
    <property type="entry name" value="Kinase-like_dom_sf"/>
</dbReference>
<dbReference type="GO" id="GO:0016773">
    <property type="term" value="F:phosphotransferase activity, alcohol group as acceptor"/>
    <property type="evidence" value="ECO:0007669"/>
    <property type="project" value="InterPro"/>
</dbReference>
<organism evidence="1 2">
    <name type="scientific">Propioniciclava flava</name>
    <dbReference type="NCBI Taxonomy" id="2072026"/>
    <lineage>
        <taxon>Bacteria</taxon>
        <taxon>Bacillati</taxon>
        <taxon>Actinomycetota</taxon>
        <taxon>Actinomycetes</taxon>
        <taxon>Propionibacteriales</taxon>
        <taxon>Propionibacteriaceae</taxon>
        <taxon>Propioniciclava</taxon>
    </lineage>
</organism>
<evidence type="ECO:0000313" key="1">
    <source>
        <dbReference type="EMBL" id="RXW31437.1"/>
    </source>
</evidence>
<dbReference type="Pfam" id="PF04655">
    <property type="entry name" value="APH_6_hur"/>
    <property type="match status" value="1"/>
</dbReference>
<proteinExistence type="predicted"/>
<evidence type="ECO:0000313" key="2">
    <source>
        <dbReference type="Proteomes" id="UP000290624"/>
    </source>
</evidence>
<dbReference type="InterPro" id="IPR006748">
    <property type="entry name" value="NH2Glyco/OHUrea_AB-resist_kin"/>
</dbReference>
<dbReference type="Proteomes" id="UP000290624">
    <property type="component" value="Unassembled WGS sequence"/>
</dbReference>
<dbReference type="AlphaFoldDB" id="A0A4Q2EDB9"/>
<dbReference type="Gene3D" id="3.90.1200.10">
    <property type="match status" value="1"/>
</dbReference>
<keyword evidence="2" id="KW-1185">Reference proteome</keyword>
<dbReference type="OrthoDB" id="3638028at2"/>
<comment type="caution">
    <text evidence="1">The sequence shown here is derived from an EMBL/GenBank/DDBJ whole genome shotgun (WGS) entry which is preliminary data.</text>
</comment>
<dbReference type="SUPFAM" id="SSF56112">
    <property type="entry name" value="Protein kinase-like (PK-like)"/>
    <property type="match status" value="1"/>
</dbReference>